<organism evidence="1 2">
    <name type="scientific">Candidatus Wolfebacteria bacterium GW2011_GWC2_39_22</name>
    <dbReference type="NCBI Taxonomy" id="1619013"/>
    <lineage>
        <taxon>Bacteria</taxon>
        <taxon>Candidatus Wolfeibacteriota</taxon>
    </lineage>
</organism>
<name>A0A0G0N8F2_9BACT</name>
<evidence type="ECO:0000313" key="1">
    <source>
        <dbReference type="EMBL" id="KKR11718.1"/>
    </source>
</evidence>
<accession>A0A0G0N8F2</accession>
<dbReference type="AlphaFoldDB" id="A0A0G0N8F2"/>
<dbReference type="Proteomes" id="UP000034665">
    <property type="component" value="Unassembled WGS sequence"/>
</dbReference>
<proteinExistence type="predicted"/>
<reference evidence="1 2" key="1">
    <citation type="journal article" date="2015" name="Nature">
        <title>rRNA introns, odd ribosomes, and small enigmatic genomes across a large radiation of phyla.</title>
        <authorList>
            <person name="Brown C.T."/>
            <person name="Hug L.A."/>
            <person name="Thomas B.C."/>
            <person name="Sharon I."/>
            <person name="Castelle C.J."/>
            <person name="Singh A."/>
            <person name="Wilkins M.J."/>
            <person name="Williams K.H."/>
            <person name="Banfield J.F."/>
        </authorList>
    </citation>
    <scope>NUCLEOTIDE SEQUENCE [LARGE SCALE GENOMIC DNA]</scope>
</reference>
<sequence>MSRSIGNMELMNTEEFAAAVGGTSSGVYHWLHYGKLPENLYVKIGKNYSFIVERVEKWILQGAPLNKKTLNKKISA</sequence>
<protein>
    <submittedName>
        <fullName evidence="1">Uncharacterized protein</fullName>
    </submittedName>
</protein>
<gene>
    <name evidence="1" type="ORF">UT41_C0007G0011</name>
</gene>
<dbReference type="EMBL" id="LBWR01000007">
    <property type="protein sequence ID" value="KKR11718.1"/>
    <property type="molecule type" value="Genomic_DNA"/>
</dbReference>
<evidence type="ECO:0000313" key="2">
    <source>
        <dbReference type="Proteomes" id="UP000034665"/>
    </source>
</evidence>
<comment type="caution">
    <text evidence="1">The sequence shown here is derived from an EMBL/GenBank/DDBJ whole genome shotgun (WGS) entry which is preliminary data.</text>
</comment>
<dbReference type="STRING" id="1619013.UT41_C0007G0011"/>